<dbReference type="Proteomes" id="UP001209257">
    <property type="component" value="Unassembled WGS sequence"/>
</dbReference>
<organism evidence="2 3">
    <name type="scientific">Alteromonas salexigens</name>
    <dbReference type="NCBI Taxonomy" id="2982530"/>
    <lineage>
        <taxon>Bacteria</taxon>
        <taxon>Pseudomonadati</taxon>
        <taxon>Pseudomonadota</taxon>
        <taxon>Gammaproteobacteria</taxon>
        <taxon>Alteromonadales</taxon>
        <taxon>Alteromonadaceae</taxon>
        <taxon>Alteromonas/Salinimonas group</taxon>
        <taxon>Alteromonas</taxon>
    </lineage>
</organism>
<feature type="chain" id="PRO_5046035357" evidence="1">
    <location>
        <begin position="25"/>
        <end position="317"/>
    </location>
</feature>
<protein>
    <submittedName>
        <fullName evidence="2">LPP20 family lipoprotein</fullName>
    </submittedName>
</protein>
<gene>
    <name evidence="2" type="ORF">OCL06_12380</name>
</gene>
<accession>A0ABT2VQN3</accession>
<evidence type="ECO:0000313" key="3">
    <source>
        <dbReference type="Proteomes" id="UP001209257"/>
    </source>
</evidence>
<comment type="caution">
    <text evidence="2">The sequence shown here is derived from an EMBL/GenBank/DDBJ whole genome shotgun (WGS) entry which is preliminary data.</text>
</comment>
<dbReference type="EMBL" id="JAOTJC010000011">
    <property type="protein sequence ID" value="MCU7555384.1"/>
    <property type="molecule type" value="Genomic_DNA"/>
</dbReference>
<reference evidence="3" key="1">
    <citation type="submission" date="2023-07" db="EMBL/GenBank/DDBJ databases">
        <title>Study on multiphase classification of strain Alteromonas salexigens isolated from the Yellow Sea.</title>
        <authorList>
            <person name="Sun L."/>
        </authorList>
    </citation>
    <scope>NUCLEOTIDE SEQUENCE [LARGE SCALE GENOMIC DNA]</scope>
    <source>
        <strain evidence="3">ASW11-19</strain>
    </source>
</reference>
<dbReference type="RefSeq" id="WP_262995012.1">
    <property type="nucleotide sequence ID" value="NZ_JAOTJC010000011.1"/>
</dbReference>
<keyword evidence="3" id="KW-1185">Reference proteome</keyword>
<evidence type="ECO:0000313" key="2">
    <source>
        <dbReference type="EMBL" id="MCU7555384.1"/>
    </source>
</evidence>
<name>A0ABT2VQN3_9ALTE</name>
<dbReference type="PROSITE" id="PS51257">
    <property type="entry name" value="PROKAR_LIPOPROTEIN"/>
    <property type="match status" value="1"/>
</dbReference>
<proteinExistence type="predicted"/>
<feature type="signal peptide" evidence="1">
    <location>
        <begin position="1"/>
        <end position="24"/>
    </location>
</feature>
<sequence length="317" mass="34529">MLSAKWWGVASAIALMMLACLARADQQAPGWVHQPPISSDSTFAGVGTGMTAAIARRNALADITQQISTRVSSTTVSSQSKAAGDINSTFEMTVTGASVAIQFNDISVEDTYLHSATQQVSVLVHVSKASVIRHILQRLNYYASLQFPETGSESEKLLWLLRYKHELEQANAYALAYQNLTGAASAYTFKTQLAKLLQAEQTLGVRVVAGRDMSDVSALIRRQLPASGEPDLWLQLAWKKQHRSNANNVQQRISLTAQLTESQSPYRQLHSATIGVIGEGDSLATAALNATQKLNQQLTQPIAHWLFKDLNAIGHTQ</sequence>
<evidence type="ECO:0000256" key="1">
    <source>
        <dbReference type="SAM" id="SignalP"/>
    </source>
</evidence>
<dbReference type="Gene3D" id="3.10.28.20">
    <property type="entry name" value="Acetamidase/Formamidase-like domains"/>
    <property type="match status" value="1"/>
</dbReference>
<keyword evidence="1" id="KW-0732">Signal</keyword>
<keyword evidence="2" id="KW-0449">Lipoprotein</keyword>